<comment type="subcellular location">
    <subcellularLocation>
        <location evidence="1">Cell membrane</location>
        <topology evidence="1">Lipid-anchor</topology>
        <topology evidence="1">GPI-anchor</topology>
    </subcellularLocation>
</comment>
<dbReference type="GO" id="GO:0005886">
    <property type="term" value="C:plasma membrane"/>
    <property type="evidence" value="ECO:0007669"/>
    <property type="project" value="UniProtKB-SubCell"/>
</dbReference>
<comment type="caution">
    <text evidence="11">The sequence shown here is derived from an EMBL/GenBank/DDBJ whole genome shotgun (WGS) entry which is preliminary data.</text>
</comment>
<dbReference type="GO" id="GO:0098552">
    <property type="term" value="C:side of membrane"/>
    <property type="evidence" value="ECO:0007669"/>
    <property type="project" value="UniProtKB-KW"/>
</dbReference>
<dbReference type="PANTHER" id="PTHR34992">
    <property type="entry name" value="HYPHAL ANASTAMOSIS-7 PROTEIN"/>
    <property type="match status" value="1"/>
</dbReference>
<evidence type="ECO:0000313" key="12">
    <source>
        <dbReference type="Proteomes" id="UP001174694"/>
    </source>
</evidence>
<keyword evidence="3" id="KW-0336">GPI-anchor</keyword>
<gene>
    <name evidence="11" type="ORF">NKR23_g11583</name>
</gene>
<dbReference type="InterPro" id="IPR046530">
    <property type="entry name" value="BIM1-like_dom"/>
</dbReference>
<evidence type="ECO:0000256" key="8">
    <source>
        <dbReference type="SAM" id="Phobius"/>
    </source>
</evidence>
<evidence type="ECO:0000256" key="4">
    <source>
        <dbReference type="ARBA" id="ARBA00022729"/>
    </source>
</evidence>
<dbReference type="Pfam" id="PF20238">
    <property type="entry name" value="BIM1-like_dom"/>
    <property type="match status" value="1"/>
</dbReference>
<keyword evidence="6" id="KW-0325">Glycoprotein</keyword>
<keyword evidence="7" id="KW-0449">Lipoprotein</keyword>
<sequence length="243" mass="26383">MFTSMLLTLAAAATLVSAHTVMVYPGWRGNNLITNETFPYGMQWMYPCGGMPTTTNRTFWPTTGGAVSFQPGWFQGHASAFVYVNLGFGTDGPDNGPENMSNIMVSPFQILGPSKNPYPGTVCLPQVPLPANTTVKAGDNATIQVVELALHGASLYSCVDITFVEPNDPRLAEVNESNCFNSNDIGFADVYTITTRASGQGDSNATTSGAEARFWYFGRNRAANYWQYAGWLPMFLGGLWLLL</sequence>
<dbReference type="InterPro" id="IPR046936">
    <property type="entry name" value="BIM1-like"/>
</dbReference>
<feature type="signal peptide" evidence="9">
    <location>
        <begin position="1"/>
        <end position="18"/>
    </location>
</feature>
<evidence type="ECO:0000256" key="3">
    <source>
        <dbReference type="ARBA" id="ARBA00022622"/>
    </source>
</evidence>
<feature type="transmembrane region" description="Helical" evidence="8">
    <location>
        <begin position="225"/>
        <end position="242"/>
    </location>
</feature>
<dbReference type="Proteomes" id="UP001174694">
    <property type="component" value="Unassembled WGS sequence"/>
</dbReference>
<evidence type="ECO:0000259" key="10">
    <source>
        <dbReference type="Pfam" id="PF20238"/>
    </source>
</evidence>
<evidence type="ECO:0000313" key="11">
    <source>
        <dbReference type="EMBL" id="KAJ9131747.1"/>
    </source>
</evidence>
<accession>A0AA38R3C5</accession>
<dbReference type="CDD" id="cd21176">
    <property type="entry name" value="LPMO_auxiliary-like"/>
    <property type="match status" value="1"/>
</dbReference>
<keyword evidence="2" id="KW-1003">Cell membrane</keyword>
<organism evidence="11 12">
    <name type="scientific">Pleurostoma richardsiae</name>
    <dbReference type="NCBI Taxonomy" id="41990"/>
    <lineage>
        <taxon>Eukaryota</taxon>
        <taxon>Fungi</taxon>
        <taxon>Dikarya</taxon>
        <taxon>Ascomycota</taxon>
        <taxon>Pezizomycotina</taxon>
        <taxon>Sordariomycetes</taxon>
        <taxon>Sordariomycetidae</taxon>
        <taxon>Calosphaeriales</taxon>
        <taxon>Pleurostomataceae</taxon>
        <taxon>Pleurostoma</taxon>
    </lineage>
</organism>
<evidence type="ECO:0000256" key="7">
    <source>
        <dbReference type="ARBA" id="ARBA00023288"/>
    </source>
</evidence>
<keyword evidence="4 9" id="KW-0732">Signal</keyword>
<evidence type="ECO:0000256" key="9">
    <source>
        <dbReference type="SAM" id="SignalP"/>
    </source>
</evidence>
<evidence type="ECO:0000256" key="5">
    <source>
        <dbReference type="ARBA" id="ARBA00023136"/>
    </source>
</evidence>
<dbReference type="EMBL" id="JANBVO010000064">
    <property type="protein sequence ID" value="KAJ9131747.1"/>
    <property type="molecule type" value="Genomic_DNA"/>
</dbReference>
<reference evidence="11" key="1">
    <citation type="submission" date="2022-07" db="EMBL/GenBank/DDBJ databases">
        <title>Fungi with potential for degradation of polypropylene.</title>
        <authorList>
            <person name="Gostincar C."/>
        </authorList>
    </citation>
    <scope>NUCLEOTIDE SEQUENCE</scope>
    <source>
        <strain evidence="11">EXF-13308</strain>
    </source>
</reference>
<evidence type="ECO:0000256" key="2">
    <source>
        <dbReference type="ARBA" id="ARBA00022475"/>
    </source>
</evidence>
<evidence type="ECO:0000256" key="6">
    <source>
        <dbReference type="ARBA" id="ARBA00023180"/>
    </source>
</evidence>
<keyword evidence="12" id="KW-1185">Reference proteome</keyword>
<proteinExistence type="predicted"/>
<feature type="chain" id="PRO_5041441589" evidence="9">
    <location>
        <begin position="19"/>
        <end position="243"/>
    </location>
</feature>
<feature type="domain" description="Copper acquisition factor BIM1-like" evidence="10">
    <location>
        <begin position="17"/>
        <end position="183"/>
    </location>
</feature>
<name>A0AA38R3C5_9PEZI</name>
<keyword evidence="8" id="KW-0812">Transmembrane</keyword>
<dbReference type="PANTHER" id="PTHR34992:SF10">
    <property type="entry name" value="COPPER ACQUISITION FACTOR BIM1-LIKE DOMAIN-CONTAINING PROTEIN"/>
    <property type="match status" value="1"/>
</dbReference>
<protein>
    <submittedName>
        <fullName evidence="11">Signal peptide protein</fullName>
    </submittedName>
</protein>
<evidence type="ECO:0000256" key="1">
    <source>
        <dbReference type="ARBA" id="ARBA00004609"/>
    </source>
</evidence>
<dbReference type="AlphaFoldDB" id="A0AA38R3C5"/>
<keyword evidence="5 8" id="KW-0472">Membrane</keyword>
<keyword evidence="8" id="KW-1133">Transmembrane helix</keyword>